<feature type="compositionally biased region" description="Basic and acidic residues" evidence="1">
    <location>
        <begin position="91"/>
        <end position="101"/>
    </location>
</feature>
<name>A0A1V4JD55_PATFA</name>
<reference evidence="2 3" key="1">
    <citation type="submission" date="2016-02" db="EMBL/GenBank/DDBJ databases">
        <title>Band-tailed pigeon sequencing and assembly.</title>
        <authorList>
            <person name="Soares A.E."/>
            <person name="Novak B.J."/>
            <person name="Rice E.S."/>
            <person name="O'Connell B."/>
            <person name="Chang D."/>
            <person name="Weber S."/>
            <person name="Shapiro B."/>
        </authorList>
    </citation>
    <scope>NUCLEOTIDE SEQUENCE [LARGE SCALE GENOMIC DNA]</scope>
    <source>
        <strain evidence="2">BTP2013</strain>
        <tissue evidence="2">Blood</tissue>
    </source>
</reference>
<accession>A0A1V4JD55</accession>
<keyword evidence="3" id="KW-1185">Reference proteome</keyword>
<evidence type="ECO:0000313" key="3">
    <source>
        <dbReference type="Proteomes" id="UP000190648"/>
    </source>
</evidence>
<feature type="compositionally biased region" description="Polar residues" evidence="1">
    <location>
        <begin position="102"/>
        <end position="114"/>
    </location>
</feature>
<dbReference type="EMBL" id="LSYS01007908">
    <property type="protein sequence ID" value="OPJ70173.1"/>
    <property type="molecule type" value="Genomic_DNA"/>
</dbReference>
<dbReference type="AlphaFoldDB" id="A0A1V4JD55"/>
<sequence length="133" mass="14236">MLHRKSSGRPSSLTSAFGTNSKHYNTETLLCTNIPEVLLPTQVLREGRSAVSRLGEASGHPTVSSEACVDPLAELSPKSAYPSALPLPKPLQEKKKGRDPSCQRQKSSLESTSMSNAVAPGVIFSFLKSSKLI</sequence>
<organism evidence="2 3">
    <name type="scientific">Patagioenas fasciata monilis</name>
    <dbReference type="NCBI Taxonomy" id="372326"/>
    <lineage>
        <taxon>Eukaryota</taxon>
        <taxon>Metazoa</taxon>
        <taxon>Chordata</taxon>
        <taxon>Craniata</taxon>
        <taxon>Vertebrata</taxon>
        <taxon>Euteleostomi</taxon>
        <taxon>Archelosauria</taxon>
        <taxon>Archosauria</taxon>
        <taxon>Dinosauria</taxon>
        <taxon>Saurischia</taxon>
        <taxon>Theropoda</taxon>
        <taxon>Coelurosauria</taxon>
        <taxon>Aves</taxon>
        <taxon>Neognathae</taxon>
        <taxon>Neoaves</taxon>
        <taxon>Columbimorphae</taxon>
        <taxon>Columbiformes</taxon>
        <taxon>Columbidae</taxon>
        <taxon>Patagioenas</taxon>
    </lineage>
</organism>
<feature type="region of interest" description="Disordered" evidence="1">
    <location>
        <begin position="1"/>
        <end position="20"/>
    </location>
</feature>
<dbReference type="Proteomes" id="UP000190648">
    <property type="component" value="Unassembled WGS sequence"/>
</dbReference>
<feature type="compositionally biased region" description="Polar residues" evidence="1">
    <location>
        <begin position="8"/>
        <end position="20"/>
    </location>
</feature>
<feature type="region of interest" description="Disordered" evidence="1">
    <location>
        <begin position="78"/>
        <end position="114"/>
    </location>
</feature>
<comment type="caution">
    <text evidence="2">The sequence shown here is derived from an EMBL/GenBank/DDBJ whole genome shotgun (WGS) entry which is preliminary data.</text>
</comment>
<proteinExistence type="predicted"/>
<evidence type="ECO:0000313" key="2">
    <source>
        <dbReference type="EMBL" id="OPJ70173.1"/>
    </source>
</evidence>
<protein>
    <submittedName>
        <fullName evidence="2">Uncharacterized protein</fullName>
    </submittedName>
</protein>
<gene>
    <name evidence="2" type="ORF">AV530_019385</name>
</gene>
<evidence type="ECO:0000256" key="1">
    <source>
        <dbReference type="SAM" id="MobiDB-lite"/>
    </source>
</evidence>